<dbReference type="InterPro" id="IPR036397">
    <property type="entry name" value="RNaseH_sf"/>
</dbReference>
<dbReference type="EMBL" id="ML178860">
    <property type="protein sequence ID" value="TFK96431.1"/>
    <property type="molecule type" value="Genomic_DNA"/>
</dbReference>
<gene>
    <name evidence="2" type="ORF">BDV98DRAFT_659157</name>
</gene>
<name>A0A5C3Q3R5_9AGAR</name>
<accession>A0A5C3Q3R5</accession>
<evidence type="ECO:0000313" key="2">
    <source>
        <dbReference type="EMBL" id="TFK96431.1"/>
    </source>
</evidence>
<dbReference type="GO" id="GO:0003676">
    <property type="term" value="F:nucleic acid binding"/>
    <property type="evidence" value="ECO:0007669"/>
    <property type="project" value="InterPro"/>
</dbReference>
<dbReference type="CDD" id="cd09276">
    <property type="entry name" value="Rnase_HI_RT_non_LTR"/>
    <property type="match status" value="1"/>
</dbReference>
<dbReference type="InterPro" id="IPR012337">
    <property type="entry name" value="RNaseH-like_sf"/>
</dbReference>
<protein>
    <submittedName>
        <fullName evidence="2">Uncharacterized protein</fullName>
    </submittedName>
</protein>
<dbReference type="AlphaFoldDB" id="A0A5C3Q3R5"/>
<dbReference type="OrthoDB" id="3051850at2759"/>
<proteinExistence type="predicted"/>
<dbReference type="STRING" id="1884261.A0A5C3Q3R5"/>
<evidence type="ECO:0000256" key="1">
    <source>
        <dbReference type="SAM" id="MobiDB-lite"/>
    </source>
</evidence>
<evidence type="ECO:0000313" key="3">
    <source>
        <dbReference type="Proteomes" id="UP000305067"/>
    </source>
</evidence>
<dbReference type="Gene3D" id="3.30.420.10">
    <property type="entry name" value="Ribonuclease H-like superfamily/Ribonuclease H"/>
    <property type="match status" value="1"/>
</dbReference>
<dbReference type="SUPFAM" id="SSF53098">
    <property type="entry name" value="Ribonuclease H-like"/>
    <property type="match status" value="1"/>
</dbReference>
<organism evidence="2 3">
    <name type="scientific">Pterulicium gracile</name>
    <dbReference type="NCBI Taxonomy" id="1884261"/>
    <lineage>
        <taxon>Eukaryota</taxon>
        <taxon>Fungi</taxon>
        <taxon>Dikarya</taxon>
        <taxon>Basidiomycota</taxon>
        <taxon>Agaricomycotina</taxon>
        <taxon>Agaricomycetes</taxon>
        <taxon>Agaricomycetidae</taxon>
        <taxon>Agaricales</taxon>
        <taxon>Pleurotineae</taxon>
        <taxon>Pterulaceae</taxon>
        <taxon>Pterulicium</taxon>
    </lineage>
</organism>
<sequence length="487" mass="55969">MMTRTDGGDEWSTAHNSRFELKKFALIEFVPPRRCVTPNTFKYGGRDFTAKQAHRFLGVIFDPTLSWKPQVQRAVEKGTKFVALSGRLARPFGGLQGKHIRRLYRAVAVPKMIINRLATLPASHPLHQVVRACHRDRHKTRKHLTPLENLITAFPIPIPEIETIRPVQYAKNTTHLFTVSIPRSRDASEKADQATQLAPRFSVTDRGWTPGQERLQSSQHQIYRARDPGPTTICLDNQAVLLSLTRRDSATGQHIFDEIHAQVLKVFRKHQFSRRGFWLEFRWITGHSEVEGNEAADTEAKKASRGETSEDGALPELLRDGRRLPFSVGATRQALEKHPCILECSSYNQRRRSREFYTLRVFTPTRWAESPRRAKLHLIDNTLPSPKLEALPREAATHIIQLRTRKIALAKYFHRIGKVDSPGEESVEHFLLKCSRWNGQRFNIFKKELGRDACKTSVLLNTAKGMRLTTEFIKRTERFLRTHNSDD</sequence>
<dbReference type="Proteomes" id="UP000305067">
    <property type="component" value="Unassembled WGS sequence"/>
</dbReference>
<feature type="compositionally biased region" description="Basic and acidic residues" evidence="1">
    <location>
        <begin position="298"/>
        <end position="308"/>
    </location>
</feature>
<keyword evidence="3" id="KW-1185">Reference proteome</keyword>
<feature type="region of interest" description="Disordered" evidence="1">
    <location>
        <begin position="292"/>
        <end position="314"/>
    </location>
</feature>
<reference evidence="2 3" key="1">
    <citation type="journal article" date="2019" name="Nat. Ecol. Evol.">
        <title>Megaphylogeny resolves global patterns of mushroom evolution.</title>
        <authorList>
            <person name="Varga T."/>
            <person name="Krizsan K."/>
            <person name="Foldi C."/>
            <person name="Dima B."/>
            <person name="Sanchez-Garcia M."/>
            <person name="Sanchez-Ramirez S."/>
            <person name="Szollosi G.J."/>
            <person name="Szarkandi J.G."/>
            <person name="Papp V."/>
            <person name="Albert L."/>
            <person name="Andreopoulos W."/>
            <person name="Angelini C."/>
            <person name="Antonin V."/>
            <person name="Barry K.W."/>
            <person name="Bougher N.L."/>
            <person name="Buchanan P."/>
            <person name="Buyck B."/>
            <person name="Bense V."/>
            <person name="Catcheside P."/>
            <person name="Chovatia M."/>
            <person name="Cooper J."/>
            <person name="Damon W."/>
            <person name="Desjardin D."/>
            <person name="Finy P."/>
            <person name="Geml J."/>
            <person name="Haridas S."/>
            <person name="Hughes K."/>
            <person name="Justo A."/>
            <person name="Karasinski D."/>
            <person name="Kautmanova I."/>
            <person name="Kiss B."/>
            <person name="Kocsube S."/>
            <person name="Kotiranta H."/>
            <person name="LaButti K.M."/>
            <person name="Lechner B.E."/>
            <person name="Liimatainen K."/>
            <person name="Lipzen A."/>
            <person name="Lukacs Z."/>
            <person name="Mihaltcheva S."/>
            <person name="Morgado L.N."/>
            <person name="Niskanen T."/>
            <person name="Noordeloos M.E."/>
            <person name="Ohm R.A."/>
            <person name="Ortiz-Santana B."/>
            <person name="Ovrebo C."/>
            <person name="Racz N."/>
            <person name="Riley R."/>
            <person name="Savchenko A."/>
            <person name="Shiryaev A."/>
            <person name="Soop K."/>
            <person name="Spirin V."/>
            <person name="Szebenyi C."/>
            <person name="Tomsovsky M."/>
            <person name="Tulloss R.E."/>
            <person name="Uehling J."/>
            <person name="Grigoriev I.V."/>
            <person name="Vagvolgyi C."/>
            <person name="Papp T."/>
            <person name="Martin F.M."/>
            <person name="Miettinen O."/>
            <person name="Hibbett D.S."/>
            <person name="Nagy L.G."/>
        </authorList>
    </citation>
    <scope>NUCLEOTIDE SEQUENCE [LARGE SCALE GENOMIC DNA]</scope>
    <source>
        <strain evidence="2 3">CBS 309.79</strain>
    </source>
</reference>